<dbReference type="EMBL" id="JAPQKS010000003">
    <property type="protein sequence ID" value="KAJ5239930.1"/>
    <property type="molecule type" value="Genomic_DNA"/>
</dbReference>
<feature type="transmembrane region" description="Helical" evidence="9">
    <location>
        <begin position="360"/>
        <end position="384"/>
    </location>
</feature>
<comment type="caution">
    <text evidence="12">The sequence shown here is derived from an EMBL/GenBank/DDBJ whole genome shotgun (WGS) entry which is preliminary data.</text>
</comment>
<dbReference type="AlphaFoldDB" id="A0A9W9P8Q7"/>
<dbReference type="OrthoDB" id="6133115at2759"/>
<keyword evidence="6 9" id="KW-0472">Membrane</keyword>
<keyword evidence="4 9" id="KW-0812">Transmembrane</keyword>
<dbReference type="InterPro" id="IPR005828">
    <property type="entry name" value="MFS_sugar_transport-like"/>
</dbReference>
<accession>A0A9W9P8Q7</accession>
<dbReference type="NCBIfam" id="TIGR00879">
    <property type="entry name" value="SP"/>
    <property type="match status" value="1"/>
</dbReference>
<feature type="transmembrane region" description="Helical" evidence="9">
    <location>
        <begin position="330"/>
        <end position="348"/>
    </location>
</feature>
<feature type="transmembrane region" description="Helical" evidence="9">
    <location>
        <begin position="258"/>
        <end position="278"/>
    </location>
</feature>
<evidence type="ECO:0000256" key="9">
    <source>
        <dbReference type="SAM" id="Phobius"/>
    </source>
</evidence>
<evidence type="ECO:0000313" key="13">
    <source>
        <dbReference type="Proteomes" id="UP001150941"/>
    </source>
</evidence>
<gene>
    <name evidence="12" type="ORF">N7468_004549</name>
</gene>
<keyword evidence="5 9" id="KW-1133">Transmembrane helix</keyword>
<dbReference type="GO" id="GO:0005351">
    <property type="term" value="F:carbohydrate:proton symporter activity"/>
    <property type="evidence" value="ECO:0007669"/>
    <property type="project" value="TreeGrafter"/>
</dbReference>
<dbReference type="Gene3D" id="1.20.1250.20">
    <property type="entry name" value="MFS general substrate transporter like domains"/>
    <property type="match status" value="1"/>
</dbReference>
<dbReference type="FunFam" id="1.20.1250.20:FF:000090">
    <property type="entry name" value="MFS sugar transporter, putative"/>
    <property type="match status" value="1"/>
</dbReference>
<evidence type="ECO:0000256" key="4">
    <source>
        <dbReference type="ARBA" id="ARBA00022692"/>
    </source>
</evidence>
<evidence type="ECO:0000256" key="6">
    <source>
        <dbReference type="ARBA" id="ARBA00023136"/>
    </source>
</evidence>
<reference evidence="12" key="2">
    <citation type="journal article" date="2023" name="IMA Fungus">
        <title>Comparative genomic study of the Penicillium genus elucidates a diverse pangenome and 15 lateral gene transfer events.</title>
        <authorList>
            <person name="Petersen C."/>
            <person name="Sorensen T."/>
            <person name="Nielsen M.R."/>
            <person name="Sondergaard T.E."/>
            <person name="Sorensen J.L."/>
            <person name="Fitzpatrick D.A."/>
            <person name="Frisvad J.C."/>
            <person name="Nielsen K.L."/>
        </authorList>
    </citation>
    <scope>NUCLEOTIDE SEQUENCE</scope>
    <source>
        <strain evidence="12">IBT 19713</strain>
    </source>
</reference>
<comment type="similarity">
    <text evidence="2 7">Belongs to the major facilitator superfamily. Sugar transporter (TC 2.A.1.1) family.</text>
</comment>
<evidence type="ECO:0000256" key="7">
    <source>
        <dbReference type="RuleBase" id="RU003346"/>
    </source>
</evidence>
<feature type="transmembrane region" description="Helical" evidence="9">
    <location>
        <begin position="426"/>
        <end position="446"/>
    </location>
</feature>
<dbReference type="PANTHER" id="PTHR48022">
    <property type="entry name" value="PLASTIDIC GLUCOSE TRANSPORTER 4"/>
    <property type="match status" value="1"/>
</dbReference>
<feature type="transmembrane region" description="Helical" evidence="9">
    <location>
        <begin position="169"/>
        <end position="190"/>
    </location>
</feature>
<evidence type="ECO:0000256" key="5">
    <source>
        <dbReference type="ARBA" id="ARBA00022989"/>
    </source>
</evidence>
<feature type="transmembrane region" description="Helical" evidence="9">
    <location>
        <begin position="137"/>
        <end position="157"/>
    </location>
</feature>
<feature type="chain" id="PRO_5040976212" description="Major facilitator superfamily (MFS) profile domain-containing protein" evidence="10">
    <location>
        <begin position="17"/>
        <end position="522"/>
    </location>
</feature>
<dbReference type="InterPro" id="IPR036259">
    <property type="entry name" value="MFS_trans_sf"/>
</dbReference>
<evidence type="ECO:0000256" key="10">
    <source>
        <dbReference type="SAM" id="SignalP"/>
    </source>
</evidence>
<dbReference type="Proteomes" id="UP001150941">
    <property type="component" value="Unassembled WGS sequence"/>
</dbReference>
<keyword evidence="10" id="KW-0732">Signal</keyword>
<dbReference type="SUPFAM" id="SSF103473">
    <property type="entry name" value="MFS general substrate transporter"/>
    <property type="match status" value="1"/>
</dbReference>
<dbReference type="InterPro" id="IPR020846">
    <property type="entry name" value="MFS_dom"/>
</dbReference>
<comment type="subcellular location">
    <subcellularLocation>
        <location evidence="1">Membrane</location>
        <topology evidence="1">Multi-pass membrane protein</topology>
    </subcellularLocation>
</comment>
<evidence type="ECO:0000259" key="11">
    <source>
        <dbReference type="PROSITE" id="PS50850"/>
    </source>
</evidence>
<reference evidence="12" key="1">
    <citation type="submission" date="2022-11" db="EMBL/GenBank/DDBJ databases">
        <authorList>
            <person name="Petersen C."/>
        </authorList>
    </citation>
    <scope>NUCLEOTIDE SEQUENCE</scope>
    <source>
        <strain evidence="12">IBT 19713</strain>
    </source>
</reference>
<feature type="transmembrane region" description="Helical" evidence="9">
    <location>
        <begin position="79"/>
        <end position="95"/>
    </location>
</feature>
<evidence type="ECO:0000256" key="1">
    <source>
        <dbReference type="ARBA" id="ARBA00004141"/>
    </source>
</evidence>
<feature type="domain" description="Major facilitator superfamily (MFS) profile" evidence="11">
    <location>
        <begin position="9"/>
        <end position="450"/>
    </location>
</feature>
<name>A0A9W9P8Q7_9EURO</name>
<evidence type="ECO:0000256" key="3">
    <source>
        <dbReference type="ARBA" id="ARBA00022448"/>
    </source>
</evidence>
<dbReference type="InterPro" id="IPR003663">
    <property type="entry name" value="Sugar/inositol_transpt"/>
</dbReference>
<keyword evidence="3 7" id="KW-0813">Transport</keyword>
<feature type="transmembrane region" description="Helical" evidence="9">
    <location>
        <begin position="52"/>
        <end position="72"/>
    </location>
</feature>
<feature type="transmembrane region" description="Helical" evidence="9">
    <location>
        <begin position="101"/>
        <end position="125"/>
    </location>
</feature>
<dbReference type="InterPro" id="IPR005829">
    <property type="entry name" value="Sugar_transporter_CS"/>
</dbReference>
<dbReference type="GeneID" id="83201149"/>
<dbReference type="GO" id="GO:0016020">
    <property type="term" value="C:membrane"/>
    <property type="evidence" value="ECO:0007669"/>
    <property type="project" value="UniProtKB-SubCell"/>
</dbReference>
<keyword evidence="13" id="KW-1185">Reference proteome</keyword>
<dbReference type="PRINTS" id="PR00171">
    <property type="entry name" value="SUGRTRNSPORT"/>
</dbReference>
<feature type="region of interest" description="Disordered" evidence="8">
    <location>
        <begin position="473"/>
        <end position="522"/>
    </location>
</feature>
<feature type="signal peptide" evidence="10">
    <location>
        <begin position="1"/>
        <end position="16"/>
    </location>
</feature>
<evidence type="ECO:0000256" key="8">
    <source>
        <dbReference type="SAM" id="MobiDB-lite"/>
    </source>
</evidence>
<dbReference type="PROSITE" id="PS00217">
    <property type="entry name" value="SUGAR_TRANSPORT_2"/>
    <property type="match status" value="1"/>
</dbReference>
<feature type="transmembrane region" description="Helical" evidence="9">
    <location>
        <begin position="298"/>
        <end position="318"/>
    </location>
</feature>
<organism evidence="12 13">
    <name type="scientific">Penicillium chermesinum</name>
    <dbReference type="NCBI Taxonomy" id="63820"/>
    <lineage>
        <taxon>Eukaryota</taxon>
        <taxon>Fungi</taxon>
        <taxon>Dikarya</taxon>
        <taxon>Ascomycota</taxon>
        <taxon>Pezizomycotina</taxon>
        <taxon>Eurotiomycetes</taxon>
        <taxon>Eurotiomycetidae</taxon>
        <taxon>Eurotiales</taxon>
        <taxon>Aspergillaceae</taxon>
        <taxon>Penicillium</taxon>
    </lineage>
</organism>
<feature type="compositionally biased region" description="Low complexity" evidence="8">
    <location>
        <begin position="503"/>
        <end position="513"/>
    </location>
</feature>
<dbReference type="Pfam" id="PF00083">
    <property type="entry name" value="Sugar_tr"/>
    <property type="match status" value="1"/>
</dbReference>
<evidence type="ECO:0000256" key="2">
    <source>
        <dbReference type="ARBA" id="ARBA00010992"/>
    </source>
</evidence>
<dbReference type="RefSeq" id="XP_058332849.1">
    <property type="nucleotide sequence ID" value="XM_058473846.1"/>
</dbReference>
<dbReference type="PANTHER" id="PTHR48022:SF9">
    <property type="entry name" value="MAJOR FACILITATOR SUPERFAMILY (MFS) PROFILE DOMAIN-CONTAINING PROTEIN"/>
    <property type="match status" value="1"/>
</dbReference>
<evidence type="ECO:0000313" key="12">
    <source>
        <dbReference type="EMBL" id="KAJ5239930.1"/>
    </source>
</evidence>
<sequence length="522" mass="57099">MAFVLVTLCCVFVALGSFLFGYDSGIISSSIEQDAFLHKFGSPGLSDAASGGIISAYTGGAIVGSLVAPYISDCWGRRMVVFNGALLATLGAALQGGTTTIAMLIAGRFIAGVAIGLMSATIPVYCIEVAPPRIRGLLASMQQWMIGLGIMVAQWVGYGASHYETDFAWRFPLSLQTAPAVILACGVWLLPESPRWLIENGREAAGRAVLARLHLDSRATNTELVEHEIAQIQESVLYEQEAVVRSWRQLLTSKQWRYRILLACGLQAMTQCSGTNVIQNYGPRLYKSLGFSTSRSLMIIGIWGALSLFWNTVFMLFIDKVSRRKLLIPSLFGMGAAMCVEATLVHYIDFSDSTANPDALRAAIAMFFVFSFSFTALGLISWVYPAEIFPTAIRARGSALATATNWSLNLVFAQCSPIALTNMGSTYFYCFVGFNWAAIFLIWFWYPDTVACSLEEVEDVFVEKPREVVQEVTRAAAPSPARPRSHIRHKGMDPLSMHPTNISWSSLSASSPRSSDKKVEDV</sequence>
<dbReference type="InterPro" id="IPR050360">
    <property type="entry name" value="MFS_Sugar_Transporters"/>
</dbReference>
<dbReference type="PROSITE" id="PS50850">
    <property type="entry name" value="MFS"/>
    <property type="match status" value="1"/>
</dbReference>
<protein>
    <recommendedName>
        <fullName evidence="11">Major facilitator superfamily (MFS) profile domain-containing protein</fullName>
    </recommendedName>
</protein>
<proteinExistence type="inferred from homology"/>